<dbReference type="Proteomes" id="UP001293718">
    <property type="component" value="Unassembled WGS sequence"/>
</dbReference>
<feature type="transmembrane region" description="Helical" evidence="5">
    <location>
        <begin position="221"/>
        <end position="240"/>
    </location>
</feature>
<feature type="compositionally biased region" description="Low complexity" evidence="4">
    <location>
        <begin position="26"/>
        <end position="37"/>
    </location>
</feature>
<feature type="transmembrane region" description="Helical" evidence="5">
    <location>
        <begin position="439"/>
        <end position="461"/>
    </location>
</feature>
<feature type="compositionally biased region" description="Acidic residues" evidence="4">
    <location>
        <begin position="1"/>
        <end position="10"/>
    </location>
</feature>
<dbReference type="EMBL" id="JAXOJX010000004">
    <property type="protein sequence ID" value="MDZ5455932.1"/>
    <property type="molecule type" value="Genomic_DNA"/>
</dbReference>
<dbReference type="InterPro" id="IPR011701">
    <property type="entry name" value="MFS"/>
</dbReference>
<organism evidence="7 8">
    <name type="scientific">Azohydromonas lata</name>
    <dbReference type="NCBI Taxonomy" id="45677"/>
    <lineage>
        <taxon>Bacteria</taxon>
        <taxon>Pseudomonadati</taxon>
        <taxon>Pseudomonadota</taxon>
        <taxon>Betaproteobacteria</taxon>
        <taxon>Burkholderiales</taxon>
        <taxon>Sphaerotilaceae</taxon>
        <taxon>Azohydromonas</taxon>
    </lineage>
</organism>
<feature type="region of interest" description="Disordered" evidence="4">
    <location>
        <begin position="1"/>
        <end position="37"/>
    </location>
</feature>
<dbReference type="InterPro" id="IPR020846">
    <property type="entry name" value="MFS_dom"/>
</dbReference>
<feature type="transmembrane region" description="Helical" evidence="5">
    <location>
        <begin position="312"/>
        <end position="332"/>
    </location>
</feature>
<evidence type="ECO:0000256" key="4">
    <source>
        <dbReference type="SAM" id="MobiDB-lite"/>
    </source>
</evidence>
<feature type="transmembrane region" description="Helical" evidence="5">
    <location>
        <begin position="353"/>
        <end position="371"/>
    </location>
</feature>
<keyword evidence="3 5" id="KW-0472">Membrane</keyword>
<evidence type="ECO:0000256" key="1">
    <source>
        <dbReference type="ARBA" id="ARBA00022692"/>
    </source>
</evidence>
<dbReference type="PROSITE" id="PS50850">
    <property type="entry name" value="MFS"/>
    <property type="match status" value="1"/>
</dbReference>
<evidence type="ECO:0000313" key="8">
    <source>
        <dbReference type="Proteomes" id="UP001293718"/>
    </source>
</evidence>
<feature type="transmembrane region" description="Helical" evidence="5">
    <location>
        <begin position="101"/>
        <end position="120"/>
    </location>
</feature>
<protein>
    <submittedName>
        <fullName evidence="7">Oxalate/formate MFS antiporter</fullName>
    </submittedName>
</protein>
<feature type="transmembrane region" description="Helical" evidence="5">
    <location>
        <begin position="407"/>
        <end position="427"/>
    </location>
</feature>
<feature type="transmembrane region" description="Helical" evidence="5">
    <location>
        <begin position="189"/>
        <end position="209"/>
    </location>
</feature>
<keyword evidence="2 5" id="KW-1133">Transmembrane helix</keyword>
<gene>
    <name evidence="7" type="primary">oxlT</name>
    <name evidence="7" type="ORF">SM757_05050</name>
</gene>
<name>A0ABU5IAH8_9BURK</name>
<dbReference type="PANTHER" id="PTHR11360:SF304">
    <property type="entry name" value="MFS DOMAIN-CONTAINING PROTEIN"/>
    <property type="match status" value="1"/>
</dbReference>
<feature type="domain" description="Major facilitator superfamily (MFS) profile" evidence="6">
    <location>
        <begin position="66"/>
        <end position="465"/>
    </location>
</feature>
<dbReference type="NCBIfam" id="TIGR04259">
    <property type="entry name" value="oxa_formateAnti"/>
    <property type="match status" value="1"/>
</dbReference>
<dbReference type="InterPro" id="IPR036259">
    <property type="entry name" value="MFS_trans_sf"/>
</dbReference>
<evidence type="ECO:0000256" key="3">
    <source>
        <dbReference type="ARBA" id="ARBA00023136"/>
    </source>
</evidence>
<evidence type="ECO:0000256" key="5">
    <source>
        <dbReference type="SAM" id="Phobius"/>
    </source>
</evidence>
<feature type="transmembrane region" description="Helical" evidence="5">
    <location>
        <begin position="68"/>
        <end position="89"/>
    </location>
</feature>
<dbReference type="CDD" id="cd17353">
    <property type="entry name" value="MFS_OFA_like"/>
    <property type="match status" value="1"/>
</dbReference>
<dbReference type="InterPro" id="IPR026355">
    <property type="entry name" value="Oxa/Form_antiport"/>
</dbReference>
<reference evidence="7 8" key="1">
    <citation type="submission" date="2023-11" db="EMBL/GenBank/DDBJ databases">
        <title>Draft genome of Azohydromonas lata strain H1 (DSM1123), a polyhydroxyalkanoate producer.</title>
        <authorList>
            <person name="Traversa D."/>
            <person name="D'Addabbo P."/>
            <person name="Pazzani C."/>
            <person name="Manzari C."/>
            <person name="Chiara M."/>
            <person name="Scrascia M."/>
        </authorList>
    </citation>
    <scope>NUCLEOTIDE SEQUENCE [LARGE SCALE GENOMIC DNA]</scope>
    <source>
        <strain evidence="7 8">H1</strain>
    </source>
</reference>
<accession>A0ABU5IAH8</accession>
<dbReference type="PANTHER" id="PTHR11360">
    <property type="entry name" value="MONOCARBOXYLATE TRANSPORTER"/>
    <property type="match status" value="1"/>
</dbReference>
<evidence type="ECO:0000313" key="7">
    <source>
        <dbReference type="EMBL" id="MDZ5455932.1"/>
    </source>
</evidence>
<proteinExistence type="predicted"/>
<evidence type="ECO:0000256" key="2">
    <source>
        <dbReference type="ARBA" id="ARBA00022989"/>
    </source>
</evidence>
<dbReference type="InterPro" id="IPR050327">
    <property type="entry name" value="Proton-linked_MCT"/>
</dbReference>
<comment type="caution">
    <text evidence="7">The sequence shown here is derived from an EMBL/GenBank/DDBJ whole genome shotgun (WGS) entry which is preliminary data.</text>
</comment>
<sequence>MQSVADDDELDQRRARVATPWRGTQAPAAAAAPASAPVTQGAQGQADAWLEDFADDAPPGPRFRWGQLAMAMVCMATIANLQYGWTLFVDPFADRFDWSHAAIQVAFAIFVLTQTWFVPVEGYLVDRFGPRPVVLGGGLLCAIGWVMNAFVDSLPLLYAASAISGTGAGAVYGSCLGSTLKWFPERRGLAVGLVVASFGAGSALTVVPISMVLESRGYEAAFLYFGLGQGLLVMLLALGLEDPNKLLKHVETPAPPPHLRQSQRDYTPAQTLRQPVFWVMYAIFVLVAAGGLMATAQLALIARDFKIHDVDLVLAGLALPVLTSALALDRVLNGLSRLVFGWVSDRLGREQSMVLAFSLEAVAILALYELGASPLGFILLSGALFFAWGEIYSLFPSVCADTFGSRFAAANAGLLYTAKGVASLAVPLSSTLVLATHDWHAVFLIACAMNVLAALLAWFVLRPMRHRLLDGH</sequence>
<dbReference type="RefSeq" id="WP_322464614.1">
    <property type="nucleotide sequence ID" value="NZ_JAXOJX010000004.1"/>
</dbReference>
<feature type="transmembrane region" description="Helical" evidence="5">
    <location>
        <begin position="157"/>
        <end position="177"/>
    </location>
</feature>
<dbReference type="Pfam" id="PF07690">
    <property type="entry name" value="MFS_1"/>
    <property type="match status" value="2"/>
</dbReference>
<keyword evidence="8" id="KW-1185">Reference proteome</keyword>
<dbReference type="SUPFAM" id="SSF103473">
    <property type="entry name" value="MFS general substrate transporter"/>
    <property type="match status" value="1"/>
</dbReference>
<feature type="transmembrane region" description="Helical" evidence="5">
    <location>
        <begin position="377"/>
        <end position="395"/>
    </location>
</feature>
<evidence type="ECO:0000259" key="6">
    <source>
        <dbReference type="PROSITE" id="PS50850"/>
    </source>
</evidence>
<keyword evidence="1 5" id="KW-0812">Transmembrane</keyword>
<feature type="transmembrane region" description="Helical" evidence="5">
    <location>
        <begin position="132"/>
        <end position="151"/>
    </location>
</feature>
<dbReference type="Gene3D" id="1.20.1250.20">
    <property type="entry name" value="MFS general substrate transporter like domains"/>
    <property type="match status" value="2"/>
</dbReference>
<feature type="transmembrane region" description="Helical" evidence="5">
    <location>
        <begin position="276"/>
        <end position="300"/>
    </location>
</feature>